<keyword evidence="3" id="KW-1185">Reference proteome</keyword>
<feature type="region of interest" description="Disordered" evidence="1">
    <location>
        <begin position="52"/>
        <end position="81"/>
    </location>
</feature>
<dbReference type="InParanoid" id="A0A163JEZ4"/>
<proteinExistence type="predicted"/>
<protein>
    <submittedName>
        <fullName evidence="2">Uncharacterized protein</fullName>
    </submittedName>
</protein>
<organism evidence="2">
    <name type="scientific">Absidia glauca</name>
    <name type="common">Pin mould</name>
    <dbReference type="NCBI Taxonomy" id="4829"/>
    <lineage>
        <taxon>Eukaryota</taxon>
        <taxon>Fungi</taxon>
        <taxon>Fungi incertae sedis</taxon>
        <taxon>Mucoromycota</taxon>
        <taxon>Mucoromycotina</taxon>
        <taxon>Mucoromycetes</taxon>
        <taxon>Mucorales</taxon>
        <taxon>Cunninghamellaceae</taxon>
        <taxon>Absidia</taxon>
    </lineage>
</organism>
<evidence type="ECO:0000256" key="1">
    <source>
        <dbReference type="SAM" id="MobiDB-lite"/>
    </source>
</evidence>
<accession>A0A163JEZ4</accession>
<dbReference type="EMBL" id="LT553497">
    <property type="protein sequence ID" value="SAM00966.1"/>
    <property type="molecule type" value="Genomic_DNA"/>
</dbReference>
<evidence type="ECO:0000313" key="3">
    <source>
        <dbReference type="Proteomes" id="UP000078561"/>
    </source>
</evidence>
<sequence>MDPLPTYSAIVSPPTYEASSQQGAIWPRDCGRQRVDVAKFYHDFVLTFPYQEHDEQKEELSPPPPPESPRAASESFLDPAHHATMPELNRMLMQTWPKTEAVPSYEAFKAKVSHCDLRPIPNNSFQTPPK</sequence>
<name>A0A163JEZ4_ABSGL</name>
<reference evidence="2" key="1">
    <citation type="submission" date="2016-04" db="EMBL/GenBank/DDBJ databases">
        <authorList>
            <person name="Evans L.H."/>
            <person name="Alamgir A."/>
            <person name="Owens N."/>
            <person name="Weber N.D."/>
            <person name="Virtaneva K."/>
            <person name="Barbian K."/>
            <person name="Babar A."/>
            <person name="Rosenke K."/>
        </authorList>
    </citation>
    <scope>NUCLEOTIDE SEQUENCE [LARGE SCALE GENOMIC DNA]</scope>
    <source>
        <strain evidence="2">CBS 101.48</strain>
    </source>
</reference>
<dbReference type="OrthoDB" id="10642216at2759"/>
<dbReference type="AlphaFoldDB" id="A0A163JEZ4"/>
<dbReference type="Proteomes" id="UP000078561">
    <property type="component" value="Unassembled WGS sequence"/>
</dbReference>
<evidence type="ECO:0000313" key="2">
    <source>
        <dbReference type="EMBL" id="SAM00966.1"/>
    </source>
</evidence>
<gene>
    <name evidence="2" type="primary">ABSGL_06702.1 scaffold 8661</name>
</gene>